<dbReference type="Proteomes" id="UP000736583">
    <property type="component" value="Unassembled WGS sequence"/>
</dbReference>
<evidence type="ECO:0000256" key="3">
    <source>
        <dbReference type="ARBA" id="ARBA00022448"/>
    </source>
</evidence>
<feature type="compositionally biased region" description="Polar residues" evidence="5">
    <location>
        <begin position="28"/>
        <end position="43"/>
    </location>
</feature>
<protein>
    <submittedName>
        <fullName evidence="8">ABC transporter substrate-binding protein</fullName>
    </submittedName>
</protein>
<keyword evidence="3" id="KW-0813">Transport</keyword>
<dbReference type="RefSeq" id="WP_216457435.1">
    <property type="nucleotide sequence ID" value="NZ_JAHLQL010000004.1"/>
</dbReference>
<organism evidence="8 9">
    <name type="scientific">Clostridium simiarum</name>
    <dbReference type="NCBI Taxonomy" id="2841506"/>
    <lineage>
        <taxon>Bacteria</taxon>
        <taxon>Bacillati</taxon>
        <taxon>Bacillota</taxon>
        <taxon>Clostridia</taxon>
        <taxon>Eubacteriales</taxon>
        <taxon>Clostridiaceae</taxon>
        <taxon>Clostridium</taxon>
    </lineage>
</organism>
<dbReference type="InterPro" id="IPR051313">
    <property type="entry name" value="Bact_iron-sidero_bind"/>
</dbReference>
<evidence type="ECO:0000259" key="7">
    <source>
        <dbReference type="PROSITE" id="PS50983"/>
    </source>
</evidence>
<dbReference type="PROSITE" id="PS51257">
    <property type="entry name" value="PROKAR_LIPOPROTEIN"/>
    <property type="match status" value="1"/>
</dbReference>
<keyword evidence="9" id="KW-1185">Reference proteome</keyword>
<keyword evidence="4 6" id="KW-0732">Signal</keyword>
<feature type="chain" id="PRO_5046153234" evidence="6">
    <location>
        <begin position="25"/>
        <end position="331"/>
    </location>
</feature>
<evidence type="ECO:0000256" key="6">
    <source>
        <dbReference type="SAM" id="SignalP"/>
    </source>
</evidence>
<evidence type="ECO:0000256" key="2">
    <source>
        <dbReference type="ARBA" id="ARBA00008814"/>
    </source>
</evidence>
<name>A0ABS6F2F5_9CLOT</name>
<evidence type="ECO:0000256" key="4">
    <source>
        <dbReference type="ARBA" id="ARBA00022729"/>
    </source>
</evidence>
<dbReference type="EMBL" id="JAHLQL010000004">
    <property type="protein sequence ID" value="MBU5592686.1"/>
    <property type="molecule type" value="Genomic_DNA"/>
</dbReference>
<gene>
    <name evidence="8" type="ORF">KQI89_13070</name>
</gene>
<feature type="region of interest" description="Disordered" evidence="5">
    <location>
        <begin position="28"/>
        <end position="48"/>
    </location>
</feature>
<dbReference type="PROSITE" id="PS50983">
    <property type="entry name" value="FE_B12_PBP"/>
    <property type="match status" value="1"/>
</dbReference>
<evidence type="ECO:0000256" key="1">
    <source>
        <dbReference type="ARBA" id="ARBA00004196"/>
    </source>
</evidence>
<evidence type="ECO:0000313" key="8">
    <source>
        <dbReference type="EMBL" id="MBU5592686.1"/>
    </source>
</evidence>
<dbReference type="PANTHER" id="PTHR30532:SF24">
    <property type="entry name" value="FERRIC ENTEROBACTIN-BINDING PERIPLASMIC PROTEIN FEPB"/>
    <property type="match status" value="1"/>
</dbReference>
<feature type="signal peptide" evidence="6">
    <location>
        <begin position="1"/>
        <end position="24"/>
    </location>
</feature>
<sequence length="331" mass="35981">MKRTIGFLLSLIMLVSLLTGCNGAVTNNNTAGSESSPTAGKSESANDKGGWPRTFVDFAGNKVVIEKKPEKIVSLWYSYPEFLVPLEEIPIASTEGKFLASLAYLKDIEAMKSVAELGDKLSPNIEKIVELDPDIIFATVNHESIYDSLVKIAPVIVLDREGFYADWRVGIRTFGEILGKEKEAETIINDITTQISNGRDTLKSVEGETVALIKTWDGKSYHVESPSDPSYIYTFDKELGLGLTPDPAFLEMAGQNVSMEGLSNINADHIFLEADISLSQSILDGLNNNSVWNSLNAVKKGNVHFLDISAVTGGPLATKYGVKSIIDALSK</sequence>
<evidence type="ECO:0000313" key="9">
    <source>
        <dbReference type="Proteomes" id="UP000736583"/>
    </source>
</evidence>
<comment type="caution">
    <text evidence="8">The sequence shown here is derived from an EMBL/GenBank/DDBJ whole genome shotgun (WGS) entry which is preliminary data.</text>
</comment>
<dbReference type="Pfam" id="PF01497">
    <property type="entry name" value="Peripla_BP_2"/>
    <property type="match status" value="1"/>
</dbReference>
<evidence type="ECO:0000256" key="5">
    <source>
        <dbReference type="SAM" id="MobiDB-lite"/>
    </source>
</evidence>
<dbReference type="PANTHER" id="PTHR30532">
    <property type="entry name" value="IRON III DICITRATE-BINDING PERIPLASMIC PROTEIN"/>
    <property type="match status" value="1"/>
</dbReference>
<comment type="similarity">
    <text evidence="2">Belongs to the bacterial solute-binding protein 8 family.</text>
</comment>
<feature type="domain" description="Fe/B12 periplasmic-binding" evidence="7">
    <location>
        <begin position="71"/>
        <end position="331"/>
    </location>
</feature>
<proteinExistence type="inferred from homology"/>
<dbReference type="InterPro" id="IPR002491">
    <property type="entry name" value="ABC_transptr_periplasmic_BD"/>
</dbReference>
<reference evidence="8 9" key="1">
    <citation type="submission" date="2021-06" db="EMBL/GenBank/DDBJ databases">
        <authorList>
            <person name="Sun Q."/>
            <person name="Li D."/>
        </authorList>
    </citation>
    <scope>NUCLEOTIDE SEQUENCE [LARGE SCALE GENOMIC DNA]</scope>
    <source>
        <strain evidence="8 9">MSJ-4</strain>
    </source>
</reference>
<comment type="subcellular location">
    <subcellularLocation>
        <location evidence="1">Cell envelope</location>
    </subcellularLocation>
</comment>
<accession>A0ABS6F2F5</accession>